<gene>
    <name evidence="2" type="ORF">E2C01_075191</name>
</gene>
<accession>A0A5B7IIH5</accession>
<protein>
    <submittedName>
        <fullName evidence="2">Uncharacterized protein</fullName>
    </submittedName>
</protein>
<evidence type="ECO:0000313" key="2">
    <source>
        <dbReference type="EMBL" id="MPC80608.1"/>
    </source>
</evidence>
<comment type="caution">
    <text evidence="2">The sequence shown here is derived from an EMBL/GenBank/DDBJ whole genome shotgun (WGS) entry which is preliminary data.</text>
</comment>
<proteinExistence type="predicted"/>
<feature type="region of interest" description="Disordered" evidence="1">
    <location>
        <begin position="88"/>
        <end position="151"/>
    </location>
</feature>
<name>A0A5B7IIH5_PORTR</name>
<dbReference type="AlphaFoldDB" id="A0A5B7IIH5"/>
<keyword evidence="3" id="KW-1185">Reference proteome</keyword>
<organism evidence="2 3">
    <name type="scientific">Portunus trituberculatus</name>
    <name type="common">Swimming crab</name>
    <name type="synonym">Neptunus trituberculatus</name>
    <dbReference type="NCBI Taxonomy" id="210409"/>
    <lineage>
        <taxon>Eukaryota</taxon>
        <taxon>Metazoa</taxon>
        <taxon>Ecdysozoa</taxon>
        <taxon>Arthropoda</taxon>
        <taxon>Crustacea</taxon>
        <taxon>Multicrustacea</taxon>
        <taxon>Malacostraca</taxon>
        <taxon>Eumalacostraca</taxon>
        <taxon>Eucarida</taxon>
        <taxon>Decapoda</taxon>
        <taxon>Pleocyemata</taxon>
        <taxon>Brachyura</taxon>
        <taxon>Eubrachyura</taxon>
        <taxon>Portunoidea</taxon>
        <taxon>Portunidae</taxon>
        <taxon>Portuninae</taxon>
        <taxon>Portunus</taxon>
    </lineage>
</organism>
<feature type="compositionally biased region" description="Basic residues" evidence="1">
    <location>
        <begin position="28"/>
        <end position="39"/>
    </location>
</feature>
<feature type="region of interest" description="Disordered" evidence="1">
    <location>
        <begin position="17"/>
        <end position="43"/>
    </location>
</feature>
<dbReference type="Proteomes" id="UP000324222">
    <property type="component" value="Unassembled WGS sequence"/>
</dbReference>
<dbReference type="EMBL" id="VSRR010054507">
    <property type="protein sequence ID" value="MPC80608.1"/>
    <property type="molecule type" value="Genomic_DNA"/>
</dbReference>
<evidence type="ECO:0000256" key="1">
    <source>
        <dbReference type="SAM" id="MobiDB-lite"/>
    </source>
</evidence>
<evidence type="ECO:0000313" key="3">
    <source>
        <dbReference type="Proteomes" id="UP000324222"/>
    </source>
</evidence>
<reference evidence="2 3" key="1">
    <citation type="submission" date="2019-05" db="EMBL/GenBank/DDBJ databases">
        <title>Another draft genome of Portunus trituberculatus and its Hox gene families provides insights of decapod evolution.</title>
        <authorList>
            <person name="Jeong J.-H."/>
            <person name="Song I."/>
            <person name="Kim S."/>
            <person name="Choi T."/>
            <person name="Kim D."/>
            <person name="Ryu S."/>
            <person name="Kim W."/>
        </authorList>
    </citation>
    <scope>NUCLEOTIDE SEQUENCE [LARGE SCALE GENOMIC DNA]</scope>
    <source>
        <tissue evidence="2">Muscle</tissue>
    </source>
</reference>
<sequence length="151" mass="16663">MLLNRVGQASGAQTVTGLAGASSVHQQMSRRRRRPHRNGRALATNNHLGHHTTLRHCFSLETLVRPVLVPGSVSRWGITGLASLLSWRPSAQLPAPRSTRPHTLKHTHSHVRTQVSTGDRKTATQHTTPRRHPGERTGRRQRPRCGDSLAG</sequence>
<feature type="compositionally biased region" description="Basic residues" evidence="1">
    <location>
        <begin position="99"/>
        <end position="111"/>
    </location>
</feature>